<keyword evidence="3 6" id="KW-0694">RNA-binding</keyword>
<name>A0A8H5FYR3_9AGAR</name>
<feature type="region of interest" description="Disordered" evidence="7">
    <location>
        <begin position="1065"/>
        <end position="1084"/>
    </location>
</feature>
<keyword evidence="8" id="KW-0472">Membrane</keyword>
<evidence type="ECO:0000256" key="7">
    <source>
        <dbReference type="SAM" id="MobiDB-lite"/>
    </source>
</evidence>
<feature type="region of interest" description="Disordered" evidence="7">
    <location>
        <begin position="348"/>
        <end position="760"/>
    </location>
</feature>
<feature type="compositionally biased region" description="Low complexity" evidence="7">
    <location>
        <begin position="697"/>
        <end position="713"/>
    </location>
</feature>
<dbReference type="Gene3D" id="3.10.290.10">
    <property type="entry name" value="RNA-binding S4 domain"/>
    <property type="match status" value="1"/>
</dbReference>
<dbReference type="PROSITE" id="PS50889">
    <property type="entry name" value="S4"/>
    <property type="match status" value="1"/>
</dbReference>
<protein>
    <recommendedName>
        <fullName evidence="9">RNA-binding S4 domain-containing protein</fullName>
    </recommendedName>
</protein>
<evidence type="ECO:0000313" key="11">
    <source>
        <dbReference type="Proteomes" id="UP000559027"/>
    </source>
</evidence>
<keyword evidence="5" id="KW-0687">Ribonucleoprotein</keyword>
<proteinExistence type="inferred from homology"/>
<dbReference type="Proteomes" id="UP000559027">
    <property type="component" value="Unassembled WGS sequence"/>
</dbReference>
<dbReference type="OrthoDB" id="3356781at2759"/>
<dbReference type="GO" id="GO:0003735">
    <property type="term" value="F:structural constituent of ribosome"/>
    <property type="evidence" value="ECO:0007669"/>
    <property type="project" value="TreeGrafter"/>
</dbReference>
<evidence type="ECO:0000259" key="9">
    <source>
        <dbReference type="SMART" id="SM00363"/>
    </source>
</evidence>
<evidence type="ECO:0000256" key="4">
    <source>
        <dbReference type="ARBA" id="ARBA00022980"/>
    </source>
</evidence>
<feature type="compositionally biased region" description="Pro residues" evidence="7">
    <location>
        <begin position="496"/>
        <end position="509"/>
    </location>
</feature>
<dbReference type="PANTHER" id="PTHR11831:SF4">
    <property type="entry name" value="SMALL RIBOSOMAL SUBUNIT PROTEIN US4M"/>
    <property type="match status" value="1"/>
</dbReference>
<keyword evidence="8" id="KW-0812">Transmembrane</keyword>
<dbReference type="SUPFAM" id="SSF55174">
    <property type="entry name" value="Alpha-L RNA-binding motif"/>
    <property type="match status" value="1"/>
</dbReference>
<dbReference type="SMART" id="SM00363">
    <property type="entry name" value="S4"/>
    <property type="match status" value="1"/>
</dbReference>
<evidence type="ECO:0000256" key="1">
    <source>
        <dbReference type="ARBA" id="ARBA00007465"/>
    </source>
</evidence>
<evidence type="ECO:0000256" key="8">
    <source>
        <dbReference type="SAM" id="Phobius"/>
    </source>
</evidence>
<dbReference type="InterPro" id="IPR022801">
    <property type="entry name" value="Ribosomal_uS4"/>
</dbReference>
<feature type="compositionally biased region" description="Low complexity" evidence="7">
    <location>
        <begin position="309"/>
        <end position="323"/>
    </location>
</feature>
<feature type="compositionally biased region" description="Polar residues" evidence="7">
    <location>
        <begin position="595"/>
        <end position="619"/>
    </location>
</feature>
<dbReference type="GO" id="GO:0019843">
    <property type="term" value="F:rRNA binding"/>
    <property type="evidence" value="ECO:0007669"/>
    <property type="project" value="UniProtKB-KW"/>
</dbReference>
<feature type="transmembrane region" description="Helical" evidence="8">
    <location>
        <begin position="828"/>
        <end position="850"/>
    </location>
</feature>
<dbReference type="InterPro" id="IPR018079">
    <property type="entry name" value="Ribosomal_uS4_CS"/>
</dbReference>
<feature type="compositionally biased region" description="Polar residues" evidence="7">
    <location>
        <begin position="408"/>
        <end position="425"/>
    </location>
</feature>
<comment type="caution">
    <text evidence="10">The sequence shown here is derived from an EMBL/GenBank/DDBJ whole genome shotgun (WGS) entry which is preliminary data.</text>
</comment>
<evidence type="ECO:0000313" key="10">
    <source>
        <dbReference type="EMBL" id="KAF5354131.1"/>
    </source>
</evidence>
<dbReference type="GO" id="GO:0042274">
    <property type="term" value="P:ribosomal small subunit biogenesis"/>
    <property type="evidence" value="ECO:0007669"/>
    <property type="project" value="TreeGrafter"/>
</dbReference>
<accession>A0A8H5FYR3</accession>
<feature type="compositionally biased region" description="Polar residues" evidence="7">
    <location>
        <begin position="123"/>
        <end position="145"/>
    </location>
</feature>
<feature type="region of interest" description="Disordered" evidence="7">
    <location>
        <begin position="1"/>
        <end position="258"/>
    </location>
</feature>
<comment type="similarity">
    <text evidence="1">Belongs to the universal ribosomal protein uS4 family.</text>
</comment>
<keyword evidence="4" id="KW-0689">Ribosomal protein</keyword>
<feature type="transmembrane region" description="Helical" evidence="8">
    <location>
        <begin position="862"/>
        <end position="884"/>
    </location>
</feature>
<keyword evidence="11" id="KW-1185">Reference proteome</keyword>
<evidence type="ECO:0000256" key="3">
    <source>
        <dbReference type="ARBA" id="ARBA00022884"/>
    </source>
</evidence>
<feature type="region of interest" description="Disordered" evidence="7">
    <location>
        <begin position="276"/>
        <end position="327"/>
    </location>
</feature>
<feature type="compositionally biased region" description="Polar residues" evidence="7">
    <location>
        <begin position="26"/>
        <end position="42"/>
    </location>
</feature>
<feature type="domain" description="RNA-binding S4" evidence="9">
    <location>
        <begin position="1098"/>
        <end position="1161"/>
    </location>
</feature>
<feature type="compositionally biased region" description="Polar residues" evidence="7">
    <location>
        <begin position="455"/>
        <end position="465"/>
    </location>
</feature>
<keyword evidence="2 6" id="KW-0699">rRNA-binding</keyword>
<reference evidence="10 11" key="1">
    <citation type="journal article" date="2020" name="ISME J.">
        <title>Uncovering the hidden diversity of litter-decomposition mechanisms in mushroom-forming fungi.</title>
        <authorList>
            <person name="Floudas D."/>
            <person name="Bentzer J."/>
            <person name="Ahren D."/>
            <person name="Johansson T."/>
            <person name="Persson P."/>
            <person name="Tunlid A."/>
        </authorList>
    </citation>
    <scope>NUCLEOTIDE SEQUENCE [LARGE SCALE GENOMIC DNA]</scope>
    <source>
        <strain evidence="10 11">CBS 146.42</strain>
    </source>
</reference>
<dbReference type="Pfam" id="PF01479">
    <property type="entry name" value="S4"/>
    <property type="match status" value="1"/>
</dbReference>
<keyword evidence="8" id="KW-1133">Transmembrane helix</keyword>
<feature type="compositionally biased region" description="Low complexity" evidence="7">
    <location>
        <begin position="523"/>
        <end position="538"/>
    </location>
</feature>
<dbReference type="PROSITE" id="PS00632">
    <property type="entry name" value="RIBOSOMAL_S4"/>
    <property type="match status" value="1"/>
</dbReference>
<dbReference type="InterPro" id="IPR002942">
    <property type="entry name" value="S4_RNA-bd"/>
</dbReference>
<dbReference type="GO" id="GO:0005763">
    <property type="term" value="C:mitochondrial small ribosomal subunit"/>
    <property type="evidence" value="ECO:0007669"/>
    <property type="project" value="TreeGrafter"/>
</dbReference>
<feature type="compositionally biased region" description="Acidic residues" evidence="7">
    <location>
        <begin position="243"/>
        <end position="258"/>
    </location>
</feature>
<feature type="compositionally biased region" description="Polar residues" evidence="7">
    <location>
        <begin position="741"/>
        <end position="750"/>
    </location>
</feature>
<dbReference type="CDD" id="cd00165">
    <property type="entry name" value="S4"/>
    <property type="match status" value="1"/>
</dbReference>
<feature type="compositionally biased region" description="Basic and acidic residues" evidence="7">
    <location>
        <begin position="184"/>
        <end position="206"/>
    </location>
</feature>
<dbReference type="EMBL" id="JAACJO010000009">
    <property type="protein sequence ID" value="KAF5354131.1"/>
    <property type="molecule type" value="Genomic_DNA"/>
</dbReference>
<evidence type="ECO:0000256" key="5">
    <source>
        <dbReference type="ARBA" id="ARBA00023274"/>
    </source>
</evidence>
<feature type="compositionally biased region" description="Polar residues" evidence="7">
    <location>
        <begin position="560"/>
        <end position="575"/>
    </location>
</feature>
<feature type="compositionally biased region" description="Polar residues" evidence="7">
    <location>
        <begin position="671"/>
        <end position="682"/>
    </location>
</feature>
<feature type="compositionally biased region" description="Basic and acidic residues" evidence="7">
    <location>
        <begin position="1066"/>
        <end position="1075"/>
    </location>
</feature>
<dbReference type="PANTHER" id="PTHR11831">
    <property type="entry name" value="30S 40S RIBOSOMAL PROTEIN"/>
    <property type="match status" value="1"/>
</dbReference>
<dbReference type="InterPro" id="IPR036986">
    <property type="entry name" value="S4_RNA-bd_sf"/>
</dbReference>
<evidence type="ECO:0000256" key="2">
    <source>
        <dbReference type="ARBA" id="ARBA00022730"/>
    </source>
</evidence>
<organism evidence="10 11">
    <name type="scientific">Leucocoprinus leucothites</name>
    <dbReference type="NCBI Taxonomy" id="201217"/>
    <lineage>
        <taxon>Eukaryota</taxon>
        <taxon>Fungi</taxon>
        <taxon>Dikarya</taxon>
        <taxon>Basidiomycota</taxon>
        <taxon>Agaricomycotina</taxon>
        <taxon>Agaricomycetes</taxon>
        <taxon>Agaricomycetidae</taxon>
        <taxon>Agaricales</taxon>
        <taxon>Agaricineae</taxon>
        <taxon>Agaricaceae</taxon>
        <taxon>Leucocoprinus</taxon>
    </lineage>
</organism>
<feature type="compositionally biased region" description="Basic and acidic residues" evidence="7">
    <location>
        <begin position="621"/>
        <end position="653"/>
    </location>
</feature>
<sequence length="1296" mass="141682">MPAQNPAAVNPIRALSQSTDRESDRTSSASPGASHSRATPNFSRPLPLSPGTAAPPNASPPGTAQIVDPGASFSRPLPSVPGAPSRQSLEHTHDGRGSGLGTRIIDDRDDPDDDLIIPGPTLRQPQSRSPVQSYEDSRRTSSVATESDLLYASAPSTPLRIPVELGQEVNKGHPSPPGSQTTHETARRGLPDRRTTVTGGETHRAPGEGSVTPRRAATTDHYGPAHPQGKIPVPQLPKAPETSEQDDTDDLQDALEYSDDIDPYLRKLVDNFGNDTPKFAELFPHEQTTDAPSFPEPQNRPHPFVLGVPISDTPQTPSSPQSDNETVRMSVPSAIAFPFQGQHESAWKSYASSSLHGGPAFSDHFRSSDMSQYPSLSPPVIAGTNLEFEPLQSPHEQDDLTALPTPHAGTSSYAHDHPTNATTDLPYSHIHRPLPPYPSTSSPVGQEGAGKLHGNESNFHSSPRANNGAPVSPTAISPVAPLRITKHARTPSSTTPIPPGAAAPTPPASSSPDTPRTRQTMALPISGSPSSQGQQLPPYTSDPTSPFPESPATAGITSAKEGSQSDIQKANSGVHSNFPGPSTYAKPDPPKPTIKKNTASDDISSRAQDQSAIPSTSVKATRKESEGSHLAPNEEVRRAAIDSRLRKPSDTRTRTAAHPDVSPTHAHEGHSVSQSHSQPQNERPQEHRPGPLVSNSPPAQQKPLLPPQVSSKPQPQPQPQRQPDSTADPPPSGPRKRTSRADTPSTQPQTLAEEKAQYNAIPPSSRSQYMHMLLALDDIPMIYDLSASFFTWILLAGFILFPGTFTSLQTLNLGNGVGATVVDSIVNLPLFIVAFICTGIGVIGMGYLWWKWMKNYIWLTNKIFIPGLMNSLAGIISTLANVYGVQHGEFNTTSTITISVTGVVGARRHAKEMGIQKAGKHGEGVWAGFKEQPERVVRASHVSSSARSFAPKLPYPCQSAFRKMRDRGVFNFKRALPRMSWSPQNLYNLWHRTVGPKSRGLDFRYSPAKETLFQQRWLSKKLVRAYHGDYIGEKLFTRWYLPETIPDVRPRRAVKTGDDEASLAEYARRKSRSEESEQAIEQKGMPPVGSLMFSEVERRIDTVVFRCCFAESVYEARRLVIHGNVFLNGKKHQNPNTRLAPGDMISVEPSAVRFLKPNALPDKEYEDVNGYNKLENPDPNQHTPFFLPHFASPHLFIPAYIEPSFSTCSAIYVRHPTARPGYSEIPTPYDADGAVVRYAWEWYVKRRPRIRSASQLARMPEDRAITLGLVDKESLIKQDRTKLREDIKKMAALQRK</sequence>
<gene>
    <name evidence="10" type="ORF">D9756_007107</name>
</gene>
<feature type="transmembrane region" description="Helical" evidence="8">
    <location>
        <begin position="789"/>
        <end position="808"/>
    </location>
</feature>
<evidence type="ECO:0000256" key="6">
    <source>
        <dbReference type="PROSITE-ProRule" id="PRU00182"/>
    </source>
</evidence>